<evidence type="ECO:0000256" key="2">
    <source>
        <dbReference type="ARBA" id="ARBA00009009"/>
    </source>
</evidence>
<dbReference type="Proteomes" id="UP001597460">
    <property type="component" value="Unassembled WGS sequence"/>
</dbReference>
<dbReference type="PANTHER" id="PTHR35333:SF3">
    <property type="entry name" value="BETA-LACTAMASE-TYPE TRANSPEPTIDASE FOLD CONTAINING PROTEIN"/>
    <property type="match status" value="1"/>
</dbReference>
<protein>
    <recommendedName>
        <fullName evidence="3">beta-lactamase</fullName>
        <ecNumber evidence="3">3.5.2.6</ecNumber>
    </recommendedName>
</protein>
<feature type="domain" description="Beta-lactamase class A catalytic" evidence="4">
    <location>
        <begin position="81"/>
        <end position="312"/>
    </location>
</feature>
<organism evidence="5 6">
    <name type="scientific">Gracilimonas halophila</name>
    <dbReference type="NCBI Taxonomy" id="1834464"/>
    <lineage>
        <taxon>Bacteria</taxon>
        <taxon>Pseudomonadati</taxon>
        <taxon>Balneolota</taxon>
        <taxon>Balneolia</taxon>
        <taxon>Balneolales</taxon>
        <taxon>Balneolaceae</taxon>
        <taxon>Gracilimonas</taxon>
    </lineage>
</organism>
<evidence type="ECO:0000259" key="4">
    <source>
        <dbReference type="Pfam" id="PF13354"/>
    </source>
</evidence>
<comment type="catalytic activity">
    <reaction evidence="1">
        <text>a beta-lactam + H2O = a substituted beta-amino acid</text>
        <dbReference type="Rhea" id="RHEA:20401"/>
        <dbReference type="ChEBI" id="CHEBI:15377"/>
        <dbReference type="ChEBI" id="CHEBI:35627"/>
        <dbReference type="ChEBI" id="CHEBI:140347"/>
        <dbReference type="EC" id="3.5.2.6"/>
    </reaction>
</comment>
<dbReference type="SUPFAM" id="SSF56601">
    <property type="entry name" value="beta-lactamase/transpeptidase-like"/>
    <property type="match status" value="1"/>
</dbReference>
<dbReference type="InterPro" id="IPR012338">
    <property type="entry name" value="Beta-lactam/transpept-like"/>
</dbReference>
<evidence type="ECO:0000313" key="6">
    <source>
        <dbReference type="Proteomes" id="UP001597460"/>
    </source>
</evidence>
<dbReference type="Gene3D" id="3.40.710.10">
    <property type="entry name" value="DD-peptidase/beta-lactamase superfamily"/>
    <property type="match status" value="1"/>
</dbReference>
<proteinExistence type="inferred from homology"/>
<dbReference type="EC" id="3.5.2.6" evidence="3"/>
<sequence length="389" mass="44016">MKRALKFLLIFLVVAAAVFAMVIGLNYSGFKTLFENQEGMAEGSQFIESTYSLKGLAGFVGKHPEWVSITSYNVNDPDSGIYYQEKVPRALGATSNLFLLMEYERQVAEGLLDPSETITLEEIKVFALPEISQNNHQKLVDEFEERTATLDDVVKAMLQNSDLVAADYLWFKLGEENIRALVDTLGLPGSALPLPFSGMYMRINPSLNDTSVLKEMDFDTFAEEAISEATKIKDDPAFNHKVKEQFEEGRISLTFMQERDALSYFPKASTRQLTDLMAALLRDEVLTDQISHQIKQKLRWPMGSEPIARSFEDYGAIYDNRMGLLGGIDFGTSIYDGHTSVQAVFFDQLPVGFWVHMSANHMQEDYQQRLIWDPALYETTLNEIAQNNE</sequence>
<dbReference type="Pfam" id="PF13354">
    <property type="entry name" value="Beta-lactamase2"/>
    <property type="match status" value="1"/>
</dbReference>
<keyword evidence="5" id="KW-0378">Hydrolase</keyword>
<dbReference type="RefSeq" id="WP_390301362.1">
    <property type="nucleotide sequence ID" value="NZ_JBHULI010000024.1"/>
</dbReference>
<gene>
    <name evidence="5" type="ORF">ACFSVN_09230</name>
</gene>
<evidence type="ECO:0000256" key="1">
    <source>
        <dbReference type="ARBA" id="ARBA00001526"/>
    </source>
</evidence>
<keyword evidence="6" id="KW-1185">Reference proteome</keyword>
<accession>A0ABW5JM24</accession>
<dbReference type="PANTHER" id="PTHR35333">
    <property type="entry name" value="BETA-LACTAMASE"/>
    <property type="match status" value="1"/>
</dbReference>
<evidence type="ECO:0000256" key="3">
    <source>
        <dbReference type="ARBA" id="ARBA00012865"/>
    </source>
</evidence>
<comment type="similarity">
    <text evidence="2">Belongs to the class-A beta-lactamase family.</text>
</comment>
<dbReference type="GO" id="GO:0016787">
    <property type="term" value="F:hydrolase activity"/>
    <property type="evidence" value="ECO:0007669"/>
    <property type="project" value="UniProtKB-KW"/>
</dbReference>
<reference evidence="6" key="1">
    <citation type="journal article" date="2019" name="Int. J. Syst. Evol. Microbiol.">
        <title>The Global Catalogue of Microorganisms (GCM) 10K type strain sequencing project: providing services to taxonomists for standard genome sequencing and annotation.</title>
        <authorList>
            <consortium name="The Broad Institute Genomics Platform"/>
            <consortium name="The Broad Institute Genome Sequencing Center for Infectious Disease"/>
            <person name="Wu L."/>
            <person name="Ma J."/>
        </authorList>
    </citation>
    <scope>NUCLEOTIDE SEQUENCE [LARGE SCALE GENOMIC DNA]</scope>
    <source>
        <strain evidence="6">KCTC 52042</strain>
    </source>
</reference>
<evidence type="ECO:0000313" key="5">
    <source>
        <dbReference type="EMBL" id="MFD2532624.1"/>
    </source>
</evidence>
<comment type="caution">
    <text evidence="5">The sequence shown here is derived from an EMBL/GenBank/DDBJ whole genome shotgun (WGS) entry which is preliminary data.</text>
</comment>
<name>A0ABW5JM24_9BACT</name>
<dbReference type="InterPro" id="IPR000871">
    <property type="entry name" value="Beta-lactam_class-A"/>
</dbReference>
<dbReference type="InterPro" id="IPR045155">
    <property type="entry name" value="Beta-lactam_cat"/>
</dbReference>
<dbReference type="EMBL" id="JBHULI010000024">
    <property type="protein sequence ID" value="MFD2532624.1"/>
    <property type="molecule type" value="Genomic_DNA"/>
</dbReference>